<organism evidence="11 12">
    <name type="scientific">Pediococcus pentosaceus</name>
    <dbReference type="NCBI Taxonomy" id="1255"/>
    <lineage>
        <taxon>Bacteria</taxon>
        <taxon>Bacillati</taxon>
        <taxon>Bacillota</taxon>
        <taxon>Bacilli</taxon>
        <taxon>Lactobacillales</taxon>
        <taxon>Lactobacillaceae</taxon>
        <taxon>Pediococcus</taxon>
    </lineage>
</organism>
<keyword evidence="5 10" id="KW-0460">Magnesium</keyword>
<comment type="cofactor">
    <cofactor evidence="10">
        <name>Mg(2+)</name>
        <dbReference type="ChEBI" id="CHEBI:18420"/>
    </cofactor>
    <cofactor evidence="10">
        <name>Mn(2+)</name>
        <dbReference type="ChEBI" id="CHEBI:29035"/>
    </cofactor>
</comment>
<comment type="similarity">
    <text evidence="10">Belongs to the CRISPR-associated endonuclease Cas1 family.</text>
</comment>
<accession>A0A1Y0VQ75</accession>
<evidence type="ECO:0000256" key="5">
    <source>
        <dbReference type="ARBA" id="ARBA00022842"/>
    </source>
</evidence>
<evidence type="ECO:0000256" key="6">
    <source>
        <dbReference type="ARBA" id="ARBA00023118"/>
    </source>
</evidence>
<dbReference type="Gene3D" id="1.20.120.920">
    <property type="entry name" value="CRISPR-associated endonuclease Cas1, C-terminal domain"/>
    <property type="match status" value="1"/>
</dbReference>
<name>A0A1Y0VQ75_PEDPE</name>
<evidence type="ECO:0000313" key="12">
    <source>
        <dbReference type="Proteomes" id="UP000196118"/>
    </source>
</evidence>
<keyword evidence="2 10" id="KW-0479">Metal-binding</keyword>
<reference evidence="11 12" key="1">
    <citation type="submission" date="2017-05" db="EMBL/GenBank/DDBJ databases">
        <title>Genome sequence of Pediococcus pentosaceus strain SRCM100892.</title>
        <authorList>
            <person name="Cho S.H."/>
        </authorList>
    </citation>
    <scope>NUCLEOTIDE SEQUENCE [LARGE SCALE GENOMIC DNA]</scope>
    <source>
        <strain evidence="11 12">SRCM100892</strain>
    </source>
</reference>
<dbReference type="Pfam" id="PF01867">
    <property type="entry name" value="Cas_Cas1"/>
    <property type="match status" value="1"/>
</dbReference>
<dbReference type="GO" id="GO:0043571">
    <property type="term" value="P:maintenance of CRISPR repeat elements"/>
    <property type="evidence" value="ECO:0007669"/>
    <property type="project" value="UniProtKB-UniRule"/>
</dbReference>
<protein>
    <recommendedName>
        <fullName evidence="10">CRISPR-associated endonuclease Cas1</fullName>
        <ecNumber evidence="10">3.1.-.-</ecNumber>
    </recommendedName>
</protein>
<gene>
    <name evidence="10" type="primary">cas1</name>
    <name evidence="11" type="ORF">S100892_01749</name>
</gene>
<dbReference type="EC" id="3.1.-.-" evidence="10"/>
<keyword evidence="3 10" id="KW-0255">Endonuclease</keyword>
<dbReference type="EMBL" id="CP021474">
    <property type="protein sequence ID" value="ARW20292.1"/>
    <property type="molecule type" value="Genomic_DNA"/>
</dbReference>
<dbReference type="AlphaFoldDB" id="A0A1Y0VQ75"/>
<dbReference type="GO" id="GO:0051607">
    <property type="term" value="P:defense response to virus"/>
    <property type="evidence" value="ECO:0007669"/>
    <property type="project" value="UniProtKB-UniRule"/>
</dbReference>
<proteinExistence type="inferred from homology"/>
<dbReference type="InterPro" id="IPR002729">
    <property type="entry name" value="CRISPR-assoc_Cas1"/>
</dbReference>
<dbReference type="PANTHER" id="PTHR34353:SF2">
    <property type="entry name" value="CRISPR-ASSOCIATED ENDONUCLEASE CAS1 1"/>
    <property type="match status" value="1"/>
</dbReference>
<evidence type="ECO:0000256" key="2">
    <source>
        <dbReference type="ARBA" id="ARBA00022723"/>
    </source>
</evidence>
<dbReference type="NCBIfam" id="TIGR03639">
    <property type="entry name" value="cas1_NMENI"/>
    <property type="match status" value="1"/>
</dbReference>
<feature type="binding site" evidence="10">
    <location>
        <position position="146"/>
    </location>
    <ligand>
        <name>Mn(2+)</name>
        <dbReference type="ChEBI" id="CHEBI:29035"/>
    </ligand>
</feature>
<feature type="binding site" evidence="10">
    <location>
        <position position="217"/>
    </location>
    <ligand>
        <name>Mn(2+)</name>
        <dbReference type="ChEBI" id="CHEBI:29035"/>
    </ligand>
</feature>
<dbReference type="InterPro" id="IPR042206">
    <property type="entry name" value="CRISPR-assoc_Cas1_C"/>
</dbReference>
<dbReference type="GO" id="GO:0004520">
    <property type="term" value="F:DNA endonuclease activity"/>
    <property type="evidence" value="ECO:0007669"/>
    <property type="project" value="InterPro"/>
</dbReference>
<feature type="binding site" evidence="10">
    <location>
        <position position="202"/>
    </location>
    <ligand>
        <name>Mn(2+)</name>
        <dbReference type="ChEBI" id="CHEBI:29035"/>
    </ligand>
</feature>
<dbReference type="GO" id="GO:0016787">
    <property type="term" value="F:hydrolase activity"/>
    <property type="evidence" value="ECO:0007669"/>
    <property type="project" value="UniProtKB-KW"/>
</dbReference>
<dbReference type="NCBIfam" id="TIGR00287">
    <property type="entry name" value="cas1"/>
    <property type="match status" value="1"/>
</dbReference>
<keyword evidence="4 10" id="KW-0378">Hydrolase</keyword>
<dbReference type="PANTHER" id="PTHR34353">
    <property type="entry name" value="CRISPR-ASSOCIATED ENDONUCLEASE CAS1 1"/>
    <property type="match status" value="1"/>
</dbReference>
<dbReference type="InterPro" id="IPR019855">
    <property type="entry name" value="CRISPR-assoc_Cas1_NMENI"/>
</dbReference>
<dbReference type="GO" id="GO:0003677">
    <property type="term" value="F:DNA binding"/>
    <property type="evidence" value="ECO:0007669"/>
    <property type="project" value="UniProtKB-KW"/>
</dbReference>
<evidence type="ECO:0000256" key="9">
    <source>
        <dbReference type="ARBA" id="ARBA00038592"/>
    </source>
</evidence>
<keyword evidence="8 10" id="KW-0464">Manganese</keyword>
<evidence type="ECO:0000256" key="1">
    <source>
        <dbReference type="ARBA" id="ARBA00022722"/>
    </source>
</evidence>
<dbReference type="GO" id="GO:0046872">
    <property type="term" value="F:metal ion binding"/>
    <property type="evidence" value="ECO:0007669"/>
    <property type="project" value="UniProtKB-UniRule"/>
</dbReference>
<dbReference type="InterPro" id="IPR050646">
    <property type="entry name" value="Cas1"/>
</dbReference>
<dbReference type="Gene3D" id="3.100.10.20">
    <property type="entry name" value="CRISPR-associated endonuclease Cas1, N-terminal domain"/>
    <property type="match status" value="1"/>
</dbReference>
<comment type="subunit">
    <text evidence="9 10">Homodimer, forms a heterotetramer with a Cas2 homodimer.</text>
</comment>
<evidence type="ECO:0000256" key="7">
    <source>
        <dbReference type="ARBA" id="ARBA00023125"/>
    </source>
</evidence>
<evidence type="ECO:0000256" key="8">
    <source>
        <dbReference type="ARBA" id="ARBA00023211"/>
    </source>
</evidence>
<evidence type="ECO:0000313" key="11">
    <source>
        <dbReference type="EMBL" id="ARW20292.1"/>
    </source>
</evidence>
<keyword evidence="6 10" id="KW-0051">Antiviral defense</keyword>
<comment type="function">
    <text evidence="10">CRISPR (clustered regularly interspaced short palindromic repeat), is an adaptive immune system that provides protection against mobile genetic elements (viruses, transposable elements and conjugative plasmids). CRISPR clusters contain spacers, sequences complementary to antecedent mobile elements, and target invading nucleic acids. CRISPR clusters are transcribed and processed into CRISPR RNA (crRNA). Acts as a dsDNA endonuclease. Involved in the integration of spacer DNA into the CRISPR cassette.</text>
</comment>
<keyword evidence="7 10" id="KW-0238">DNA-binding</keyword>
<sequence length="301" mass="34401">MGWRSIIITQHAKLSYSSRTMIVQTNDGINQIPIDDISLLLISTTQAVITTALISELSKKNVKIIFTDDTHKPISETYGYYPNHRSAGLLREQLNWEIGRSQVLWTKVVASKLINQINVLKLQNVKTSSLEDELNKLELNDITNGEAVIARKYFPLLFEDGFSRRNGSVINTALNYGYSILLSTINQEIVSNGYLTYIGIHHDNEENQFNLASDLMEPFRPIVDFWLANKKFNEFTPDVKYGLVELLSLEIKYNGKNTLLRNAITIHVRNCLKYLSNKEQNIKIEMELLDEVPNHAINDNV</sequence>
<evidence type="ECO:0000256" key="3">
    <source>
        <dbReference type="ARBA" id="ARBA00022759"/>
    </source>
</evidence>
<evidence type="ECO:0000256" key="10">
    <source>
        <dbReference type="HAMAP-Rule" id="MF_01470"/>
    </source>
</evidence>
<dbReference type="HAMAP" id="MF_01470">
    <property type="entry name" value="Cas1"/>
    <property type="match status" value="1"/>
</dbReference>
<evidence type="ECO:0000256" key="4">
    <source>
        <dbReference type="ARBA" id="ARBA00022801"/>
    </source>
</evidence>
<dbReference type="Proteomes" id="UP000196118">
    <property type="component" value="Chromosome"/>
</dbReference>
<keyword evidence="1 10" id="KW-0540">Nuclease</keyword>
<dbReference type="InterPro" id="IPR042211">
    <property type="entry name" value="CRISPR-assoc_Cas1_N"/>
</dbReference>